<dbReference type="Gene3D" id="3.30.930.10">
    <property type="entry name" value="Bira Bifunctional Protein, Domain 2"/>
    <property type="match status" value="1"/>
</dbReference>
<feature type="binding site" evidence="5 8">
    <location>
        <begin position="76"/>
        <end position="83"/>
    </location>
    <ligand>
        <name>substrate</name>
    </ligand>
</feature>
<dbReference type="HAMAP" id="MF_00013">
    <property type="entry name" value="LipB"/>
    <property type="match status" value="1"/>
</dbReference>
<dbReference type="PIRSF" id="PIRSF016262">
    <property type="entry name" value="LPLase"/>
    <property type="match status" value="1"/>
</dbReference>
<reference evidence="12" key="1">
    <citation type="submission" date="2015-11" db="EMBL/GenBank/DDBJ databases">
        <authorList>
            <person name="Varghese N."/>
        </authorList>
    </citation>
    <scope>NUCLEOTIDE SEQUENCE [LARGE SCALE GENOMIC DNA]</scope>
</reference>
<dbReference type="NCBIfam" id="NF010925">
    <property type="entry name" value="PRK14345.1"/>
    <property type="match status" value="1"/>
</dbReference>
<name>A0A0S4MP03_9BACT</name>
<evidence type="ECO:0000256" key="3">
    <source>
        <dbReference type="ARBA" id="ARBA00023315"/>
    </source>
</evidence>
<accession>A0A0S4MP03</accession>
<comment type="catalytic activity">
    <reaction evidence="5 6">
        <text>octanoyl-[ACP] + L-lysyl-[protein] = N(6)-octanoyl-L-lysyl-[protein] + holo-[ACP] + H(+)</text>
        <dbReference type="Rhea" id="RHEA:17665"/>
        <dbReference type="Rhea" id="RHEA-COMP:9636"/>
        <dbReference type="Rhea" id="RHEA-COMP:9685"/>
        <dbReference type="Rhea" id="RHEA-COMP:9752"/>
        <dbReference type="Rhea" id="RHEA-COMP:9928"/>
        <dbReference type="ChEBI" id="CHEBI:15378"/>
        <dbReference type="ChEBI" id="CHEBI:29969"/>
        <dbReference type="ChEBI" id="CHEBI:64479"/>
        <dbReference type="ChEBI" id="CHEBI:78463"/>
        <dbReference type="ChEBI" id="CHEBI:78809"/>
        <dbReference type="EC" id="2.3.1.181"/>
    </reaction>
</comment>
<evidence type="ECO:0000313" key="12">
    <source>
        <dbReference type="Proteomes" id="UP000320623"/>
    </source>
</evidence>
<dbReference type="UniPathway" id="UPA00538">
    <property type="reaction ID" value="UER00592"/>
</dbReference>
<organism evidence="11 12">
    <name type="scientific">Candidatus Thermokryptus mobilis</name>
    <dbReference type="NCBI Taxonomy" id="1643428"/>
    <lineage>
        <taxon>Bacteria</taxon>
        <taxon>Pseudomonadati</taxon>
        <taxon>Candidatus Kryptoniota</taxon>
        <taxon>Candidatus Thermokryptus</taxon>
    </lineage>
</organism>
<evidence type="ECO:0000256" key="7">
    <source>
        <dbReference type="PIRSR" id="PIRSR016262-1"/>
    </source>
</evidence>
<dbReference type="Proteomes" id="UP000320623">
    <property type="component" value="Unassembled WGS sequence"/>
</dbReference>
<comment type="miscellaneous">
    <text evidence="5">In the reaction, the free carboxyl group of octanoic acid is attached via an amide linkage to the epsilon-amino group of a specific lysine residue of lipoyl domains of lipoate-dependent enzymes.</text>
</comment>
<evidence type="ECO:0000256" key="5">
    <source>
        <dbReference type="HAMAP-Rule" id="MF_00013"/>
    </source>
</evidence>
<dbReference type="RefSeq" id="WP_140943843.1">
    <property type="nucleotide sequence ID" value="NZ_FAOO01000001.1"/>
</dbReference>
<dbReference type="NCBIfam" id="TIGR00214">
    <property type="entry name" value="lipB"/>
    <property type="match status" value="1"/>
</dbReference>
<dbReference type="PANTHER" id="PTHR10993:SF7">
    <property type="entry name" value="LIPOYLTRANSFERASE 2, MITOCHONDRIAL-RELATED"/>
    <property type="match status" value="1"/>
</dbReference>
<evidence type="ECO:0000256" key="6">
    <source>
        <dbReference type="PIRNR" id="PIRNR016262"/>
    </source>
</evidence>
<evidence type="ECO:0000313" key="11">
    <source>
        <dbReference type="EMBL" id="CUU00521.1"/>
    </source>
</evidence>
<evidence type="ECO:0000256" key="2">
    <source>
        <dbReference type="ARBA" id="ARBA00022679"/>
    </source>
</evidence>
<evidence type="ECO:0000256" key="4">
    <source>
        <dbReference type="ARBA" id="ARBA00024732"/>
    </source>
</evidence>
<dbReference type="GO" id="GO:0033819">
    <property type="term" value="F:lipoyl(octanoyl) transferase activity"/>
    <property type="evidence" value="ECO:0007669"/>
    <property type="project" value="UniProtKB-EC"/>
</dbReference>
<dbReference type="GO" id="GO:0009249">
    <property type="term" value="P:protein lipoylation"/>
    <property type="evidence" value="ECO:0007669"/>
    <property type="project" value="InterPro"/>
</dbReference>
<evidence type="ECO:0000256" key="8">
    <source>
        <dbReference type="PIRSR" id="PIRSR016262-2"/>
    </source>
</evidence>
<proteinExistence type="inferred from homology"/>
<dbReference type="AlphaFoldDB" id="A0A0S4MP03"/>
<dbReference type="GO" id="GO:0005737">
    <property type="term" value="C:cytoplasm"/>
    <property type="evidence" value="ECO:0007669"/>
    <property type="project" value="UniProtKB-SubCell"/>
</dbReference>
<dbReference type="InterPro" id="IPR000544">
    <property type="entry name" value="Octanoyltransferase"/>
</dbReference>
<keyword evidence="3 5" id="KW-0012">Acyltransferase</keyword>
<feature type="active site" description="Acyl-thioester intermediate" evidence="5 7">
    <location>
        <position position="174"/>
    </location>
</feature>
<evidence type="ECO:0000259" key="10">
    <source>
        <dbReference type="PROSITE" id="PS51733"/>
    </source>
</evidence>
<protein>
    <recommendedName>
        <fullName evidence="5 6">Octanoyltransferase</fullName>
        <ecNumber evidence="5 6">2.3.1.181</ecNumber>
    </recommendedName>
    <alternativeName>
        <fullName evidence="5">Lipoate-protein ligase B</fullName>
    </alternativeName>
    <alternativeName>
        <fullName evidence="5">Lipoyl/octanoyl transferase</fullName>
    </alternativeName>
    <alternativeName>
        <fullName evidence="5">Octanoyl-[acyl-carrier-protein]-protein N-octanoyltransferase</fullName>
    </alternativeName>
</protein>
<evidence type="ECO:0000256" key="1">
    <source>
        <dbReference type="ARBA" id="ARBA00004821"/>
    </source>
</evidence>
<comment type="function">
    <text evidence="4 5 6">Catalyzes the transfer of endogenously produced octanoic acid from octanoyl-acyl-carrier-protein onto the lipoyl domains of lipoate-dependent enzymes. Lipoyl-ACP can also act as a substrate although octanoyl-ACP is likely to be the physiological substrate.</text>
</comment>
<dbReference type="FunFam" id="3.30.930.10:FF:000035">
    <property type="entry name" value="Putative lipoyltransferase 2, mitochondrial"/>
    <property type="match status" value="1"/>
</dbReference>
<dbReference type="SUPFAM" id="SSF55681">
    <property type="entry name" value="Class II aaRS and biotin synthetases"/>
    <property type="match status" value="1"/>
</dbReference>
<sequence length="228" mass="26084">MRAILIDIPGLSEFEDVWRLQSLIHKFRVDGKIDDVLIFTEHKHVYTIGKAGDENDFKVGENFLLEVGAKVFKIDRGGKITYHGPGQIVCYPIFKLDEISLDIHSYLRALEEVIIRTLDDYGIRSHRRNGLTGVWVGERKIASIGIKVSHWVTMHGFALNVNTDLRYFDFIFPCGLKDVEMTSMRKILGFDVCLDEVKKKLIAEFEDVFGIEFSGEVNSLKEGLNFLK</sequence>
<dbReference type="CDD" id="cd16444">
    <property type="entry name" value="LipB"/>
    <property type="match status" value="1"/>
</dbReference>
<feature type="binding site" evidence="5 8">
    <location>
        <begin position="156"/>
        <end position="158"/>
    </location>
    <ligand>
        <name>substrate</name>
    </ligand>
</feature>
<dbReference type="InterPro" id="IPR045864">
    <property type="entry name" value="aa-tRNA-synth_II/BPL/LPL"/>
</dbReference>
<dbReference type="InterPro" id="IPR004143">
    <property type="entry name" value="BPL_LPL_catalytic"/>
</dbReference>
<keyword evidence="12" id="KW-1185">Reference proteome</keyword>
<dbReference type="PANTHER" id="PTHR10993">
    <property type="entry name" value="OCTANOYLTRANSFERASE"/>
    <property type="match status" value="1"/>
</dbReference>
<dbReference type="Pfam" id="PF21948">
    <property type="entry name" value="LplA-B_cat"/>
    <property type="match status" value="1"/>
</dbReference>
<dbReference type="PROSITE" id="PS51733">
    <property type="entry name" value="BPL_LPL_CATALYTIC"/>
    <property type="match status" value="1"/>
</dbReference>
<evidence type="ECO:0000256" key="9">
    <source>
        <dbReference type="PIRSR" id="PIRSR016262-3"/>
    </source>
</evidence>
<feature type="site" description="Lowers pKa of active site Cys" evidence="5 9">
    <location>
        <position position="140"/>
    </location>
</feature>
<dbReference type="OrthoDB" id="9787061at2"/>
<comment type="subcellular location">
    <subcellularLocation>
        <location evidence="5">Cytoplasm</location>
    </subcellularLocation>
</comment>
<dbReference type="EC" id="2.3.1.181" evidence="5 6"/>
<gene>
    <name evidence="5" type="primary">lipB</name>
    <name evidence="11" type="ORF">JGI1_00014</name>
</gene>
<feature type="binding site" evidence="5 8">
    <location>
        <begin position="143"/>
        <end position="145"/>
    </location>
    <ligand>
        <name>substrate</name>
    </ligand>
</feature>
<feature type="domain" description="BPL/LPL catalytic" evidence="10">
    <location>
        <begin position="31"/>
        <end position="213"/>
    </location>
</feature>
<comment type="similarity">
    <text evidence="5 6">Belongs to the LipB family.</text>
</comment>
<dbReference type="InterPro" id="IPR020605">
    <property type="entry name" value="Octanoyltransferase_CS"/>
</dbReference>
<keyword evidence="2 5" id="KW-0808">Transferase</keyword>
<keyword evidence="5" id="KW-0963">Cytoplasm</keyword>
<dbReference type="STRING" id="1643428.GCA_001442855_00011"/>
<comment type="pathway">
    <text evidence="1 5 6">Protein modification; protein lipoylation via endogenous pathway; protein N(6)-(lipoyl)lysine from octanoyl-[acyl-carrier-protein]: step 1/2.</text>
</comment>
<dbReference type="PROSITE" id="PS01313">
    <property type="entry name" value="LIPB"/>
    <property type="match status" value="1"/>
</dbReference>
<dbReference type="EMBL" id="FAOO01000001">
    <property type="protein sequence ID" value="CUU00521.1"/>
    <property type="molecule type" value="Genomic_DNA"/>
</dbReference>